<sequence length="49" mass="5176">MKIVPVVEFGATVVGFAAQVYCPGSGGIGEKAVQKRNFEALDGFEENQS</sequence>
<comment type="caution">
    <text evidence="1">The sequence shown here is derived from an EMBL/GenBank/DDBJ whole genome shotgun (WGS) entry which is preliminary data.</text>
</comment>
<evidence type="ECO:0000313" key="2">
    <source>
        <dbReference type="Proteomes" id="UP001209701"/>
    </source>
</evidence>
<gene>
    <name evidence="1" type="ORF">LNV07_03320</name>
</gene>
<protein>
    <submittedName>
        <fullName evidence="1">Uncharacterized protein</fullName>
    </submittedName>
</protein>
<name>A0ABT2YAP0_9BURK</name>
<organism evidence="1 2">
    <name type="scientific">Roseateles oligotrophus</name>
    <dbReference type="NCBI Taxonomy" id="1769250"/>
    <lineage>
        <taxon>Bacteria</taxon>
        <taxon>Pseudomonadati</taxon>
        <taxon>Pseudomonadota</taxon>
        <taxon>Betaproteobacteria</taxon>
        <taxon>Burkholderiales</taxon>
        <taxon>Sphaerotilaceae</taxon>
        <taxon>Roseateles</taxon>
    </lineage>
</organism>
<evidence type="ECO:0000313" key="1">
    <source>
        <dbReference type="EMBL" id="MCV2367125.1"/>
    </source>
</evidence>
<reference evidence="1 2" key="1">
    <citation type="submission" date="2021-11" db="EMBL/GenBank/DDBJ databases">
        <authorList>
            <person name="Liang Q."/>
            <person name="Mou H."/>
            <person name="Liu Z."/>
        </authorList>
    </citation>
    <scope>NUCLEOTIDE SEQUENCE [LARGE SCALE GENOMIC DNA]</scope>
    <source>
        <strain evidence="1 2">CHU3</strain>
    </source>
</reference>
<accession>A0ABT2YAP0</accession>
<keyword evidence="2" id="KW-1185">Reference proteome</keyword>
<proteinExistence type="predicted"/>
<dbReference type="RefSeq" id="WP_263569726.1">
    <property type="nucleotide sequence ID" value="NZ_JAJIRN010000001.1"/>
</dbReference>
<dbReference type="EMBL" id="JAJIRN010000001">
    <property type="protein sequence ID" value="MCV2367125.1"/>
    <property type="molecule type" value="Genomic_DNA"/>
</dbReference>
<dbReference type="Proteomes" id="UP001209701">
    <property type="component" value="Unassembled WGS sequence"/>
</dbReference>